<dbReference type="Proteomes" id="UP000517712">
    <property type="component" value="Unassembled WGS sequence"/>
</dbReference>
<name>A0A7W9CEB6_9MICO</name>
<sequence>MSDDRMPEGEHPTFPAAGSAGPVDGPGPQRSYPQADPAAPQYTPPPAAPQYSPASPQQSSYSPPPLQQPPYAQAAQPYTTPSQQYPGQAAGASYPVAPQATASPYAAPQYAPGQPYAPPRPASGLAITSLVTGIAGIVFSWTFVALLASIAAVITGHMALRQTRSDSRIGGRGMAIAGLILGYAGAAILVFTVVIGIFSFLFIGGIGFLPFFLS</sequence>
<feature type="domain" description="DUF4190" evidence="3">
    <location>
        <begin position="125"/>
        <end position="190"/>
    </location>
</feature>
<dbReference type="EMBL" id="JACHMU010000001">
    <property type="protein sequence ID" value="MBB5744050.1"/>
    <property type="molecule type" value="Genomic_DNA"/>
</dbReference>
<keyword evidence="5" id="KW-1185">Reference proteome</keyword>
<keyword evidence="2" id="KW-0472">Membrane</keyword>
<dbReference type="Pfam" id="PF13828">
    <property type="entry name" value="DUF4190"/>
    <property type="match status" value="1"/>
</dbReference>
<organism evidence="4 5">
    <name type="scientific">Microbacterium ginsengiterrae</name>
    <dbReference type="NCBI Taxonomy" id="546115"/>
    <lineage>
        <taxon>Bacteria</taxon>
        <taxon>Bacillati</taxon>
        <taxon>Actinomycetota</taxon>
        <taxon>Actinomycetes</taxon>
        <taxon>Micrococcales</taxon>
        <taxon>Microbacteriaceae</taxon>
        <taxon>Microbacterium</taxon>
    </lineage>
</organism>
<evidence type="ECO:0000256" key="2">
    <source>
        <dbReference type="SAM" id="Phobius"/>
    </source>
</evidence>
<feature type="transmembrane region" description="Helical" evidence="2">
    <location>
        <begin position="180"/>
        <end position="213"/>
    </location>
</feature>
<gene>
    <name evidence="4" type="ORF">HD600_002547</name>
</gene>
<accession>A0A7W9CEB6</accession>
<feature type="compositionally biased region" description="Low complexity" evidence="1">
    <location>
        <begin position="49"/>
        <end position="61"/>
    </location>
</feature>
<keyword evidence="2" id="KW-0812">Transmembrane</keyword>
<feature type="transmembrane region" description="Helical" evidence="2">
    <location>
        <begin position="138"/>
        <end position="160"/>
    </location>
</feature>
<feature type="compositionally biased region" description="Low complexity" evidence="1">
    <location>
        <begin position="31"/>
        <end position="41"/>
    </location>
</feature>
<feature type="region of interest" description="Disordered" evidence="1">
    <location>
        <begin position="1"/>
        <end position="92"/>
    </location>
</feature>
<feature type="compositionally biased region" description="Basic and acidic residues" evidence="1">
    <location>
        <begin position="1"/>
        <end position="11"/>
    </location>
</feature>
<evidence type="ECO:0000313" key="5">
    <source>
        <dbReference type="Proteomes" id="UP000517712"/>
    </source>
</evidence>
<evidence type="ECO:0000256" key="1">
    <source>
        <dbReference type="SAM" id="MobiDB-lite"/>
    </source>
</evidence>
<dbReference type="RefSeq" id="WP_184284107.1">
    <property type="nucleotide sequence ID" value="NZ_BAAAPG010000001.1"/>
</dbReference>
<protein>
    <recommendedName>
        <fullName evidence="3">DUF4190 domain-containing protein</fullName>
    </recommendedName>
</protein>
<evidence type="ECO:0000259" key="3">
    <source>
        <dbReference type="Pfam" id="PF13828"/>
    </source>
</evidence>
<keyword evidence="2" id="KW-1133">Transmembrane helix</keyword>
<dbReference type="InterPro" id="IPR025241">
    <property type="entry name" value="DUF4190"/>
</dbReference>
<evidence type="ECO:0000313" key="4">
    <source>
        <dbReference type="EMBL" id="MBB5744050.1"/>
    </source>
</evidence>
<dbReference type="AlphaFoldDB" id="A0A7W9CEB6"/>
<proteinExistence type="predicted"/>
<feature type="compositionally biased region" description="Low complexity" evidence="1">
    <location>
        <begin position="69"/>
        <end position="81"/>
    </location>
</feature>
<reference evidence="4 5" key="1">
    <citation type="submission" date="2020-08" db="EMBL/GenBank/DDBJ databases">
        <title>Sequencing the genomes of 1000 actinobacteria strains.</title>
        <authorList>
            <person name="Klenk H.-P."/>
        </authorList>
    </citation>
    <scope>NUCLEOTIDE SEQUENCE [LARGE SCALE GENOMIC DNA]</scope>
    <source>
        <strain evidence="4 5">DSM 24823</strain>
    </source>
</reference>
<comment type="caution">
    <text evidence="4">The sequence shown here is derived from an EMBL/GenBank/DDBJ whole genome shotgun (WGS) entry which is preliminary data.</text>
</comment>